<keyword evidence="3" id="KW-0946">Virion</keyword>
<name>D1FXW7_FHV1</name>
<keyword evidence="4" id="KW-0426">Late protein</keyword>
<reference evidence="8 10" key="3">
    <citation type="submission" date="2015-04" db="EMBL/GenBank/DDBJ databases">
        <title>Diversity among historical and modern clinical isolates of feline herpesvirus 1.</title>
        <authorList>
            <person name="Vaz P.K."/>
            <person name="Job N."/>
            <person name="Horsington J."/>
            <person name="Hartley C.A."/>
            <person name="Ficorilli N."/>
            <person name="Browning G.F."/>
            <person name="Devlin J.M."/>
        </authorList>
    </citation>
    <scope>NUCLEOTIDE SEQUENCE [LARGE SCALE GENOMIC DNA]</scope>
    <source>
        <strain evidence="8">Feligen</strain>
    </source>
</reference>
<keyword evidence="11" id="KW-1185">Reference proteome</keyword>
<dbReference type="InterPro" id="IPR004286">
    <property type="entry name" value="Herpes_UL16/UL94"/>
</dbReference>
<evidence type="ECO:0000313" key="11">
    <source>
        <dbReference type="Proteomes" id="UP000149016"/>
    </source>
</evidence>
<accession>D1FXW7</accession>
<dbReference type="RefSeq" id="YP_003331566.1">
    <property type="nucleotide sequence ID" value="NC_013590.2"/>
</dbReference>
<organism evidence="7 11">
    <name type="scientific">Feline herpesvirus 1</name>
    <name type="common">FeHV-1</name>
    <name type="synonym">Feline viral rhinotracheitis virus</name>
    <dbReference type="NCBI Taxonomy" id="10334"/>
    <lineage>
        <taxon>Viruses</taxon>
        <taxon>Duplodnaviria</taxon>
        <taxon>Heunggongvirae</taxon>
        <taxon>Peploviricota</taxon>
        <taxon>Herviviricetes</taxon>
        <taxon>Herpesvirales</taxon>
        <taxon>Orthoherpesviridae</taxon>
        <taxon>Alphaherpesvirinae</taxon>
        <taxon>Varicellovirus</taxon>
        <taxon>Varicellovirus felidalpha1</taxon>
    </lineage>
</organism>
<dbReference type="HAMAP" id="MF_04039">
    <property type="entry name" value="HSV_CEP2"/>
    <property type="match status" value="1"/>
</dbReference>
<dbReference type="Proteomes" id="UP000149016">
    <property type="component" value="Segment"/>
</dbReference>
<dbReference type="EMBL" id="KR296657">
    <property type="protein sequence ID" value="ANG65573.1"/>
    <property type="molecule type" value="Genomic_DNA"/>
</dbReference>
<evidence type="ECO:0000256" key="5">
    <source>
        <dbReference type="ARBA" id="ARBA00023200"/>
    </source>
</evidence>
<evidence type="ECO:0000313" key="7">
    <source>
        <dbReference type="EMBL" id="ACT88342.1"/>
    </source>
</evidence>
<reference evidence="9" key="4">
    <citation type="submission" date="2018-03" db="EMBL/GenBank/DDBJ databases">
        <title>Feline Herpesvirus 1 isolate HR-1.</title>
        <authorList>
            <person name="Tian J."/>
            <person name="Liu Y."/>
            <person name="Liu X."/>
            <person name="Sun X."/>
            <person name="Zhang J."/>
            <person name="Qu L."/>
        </authorList>
    </citation>
    <scope>NUCLEOTIDE SEQUENCE</scope>
    <source>
        <strain evidence="9">HR-1</strain>
    </source>
</reference>
<dbReference type="GeneID" id="8658574"/>
<dbReference type="EMBL" id="MH027334">
    <property type="protein sequence ID" value="AVR53445.1"/>
    <property type="molecule type" value="mRNA"/>
</dbReference>
<reference evidence="7 11" key="2">
    <citation type="journal article" date="2010" name="Virology">
        <title>Complete genomic sequence and an infectious BAC clone of feline herpesvirus-1 (FHV-1).</title>
        <authorList>
            <person name="Tai S.H."/>
            <person name="Niikura M."/>
            <person name="Cheng H.H."/>
            <person name="Kruger J.M."/>
            <person name="Wise A.G."/>
            <person name="Maes R.K."/>
        </authorList>
    </citation>
    <scope>NUCLEOTIDE SEQUENCE [LARGE SCALE GENOMIC DNA]</scope>
    <source>
        <strain evidence="7">C-27</strain>
    </source>
</reference>
<dbReference type="GO" id="GO:0044423">
    <property type="term" value="C:virion component"/>
    <property type="evidence" value="ECO:0007669"/>
    <property type="project" value="UniProtKB-KW"/>
</dbReference>
<evidence type="ECO:0000256" key="4">
    <source>
        <dbReference type="ARBA" id="ARBA00022921"/>
    </source>
</evidence>
<keyword evidence="2" id="KW-0920">Virion tegument</keyword>
<dbReference type="KEGG" id="vg:8658574"/>
<evidence type="ECO:0000256" key="6">
    <source>
        <dbReference type="SAM" id="Phobius"/>
    </source>
</evidence>
<dbReference type="Pfam" id="PF03044">
    <property type="entry name" value="Herpes_UL16"/>
    <property type="match status" value="1"/>
</dbReference>
<dbReference type="Proteomes" id="UP000098246">
    <property type="component" value="Segment"/>
</dbReference>
<proteinExistence type="evidence at transcript level"/>
<evidence type="ECO:0000313" key="8">
    <source>
        <dbReference type="EMBL" id="ANG65573.1"/>
    </source>
</evidence>
<evidence type="ECO:0000313" key="9">
    <source>
        <dbReference type="EMBL" id="AVR53445.1"/>
    </source>
</evidence>
<protein>
    <submittedName>
        <fullName evidence="7">Tegument protein UL16</fullName>
    </submittedName>
</protein>
<gene>
    <name evidence="7" type="primary">UL16</name>
</gene>
<dbReference type="EMBL" id="FJ478159">
    <property type="protein sequence ID" value="ACT88342.1"/>
    <property type="molecule type" value="Genomic_DNA"/>
</dbReference>
<dbReference type="OrthoDB" id="7959at10239"/>
<evidence type="ECO:0000313" key="10">
    <source>
        <dbReference type="Proteomes" id="UP000098246"/>
    </source>
</evidence>
<organismHost>
    <name type="scientific">Felidae</name>
    <name type="common">cat family</name>
    <dbReference type="NCBI Taxonomy" id="9681"/>
</organismHost>
<reference evidence="7" key="1">
    <citation type="submission" date="2009-12" db="EMBL/GenBank/DDBJ databases">
        <authorList>
            <person name="Tai S.-H."/>
            <person name="Niikura M."/>
            <person name="Cheng H.H."/>
            <person name="Kruger J.M."/>
            <person name="Wise A.G."/>
            <person name="Maes R.K."/>
        </authorList>
    </citation>
    <scope>NUCLEOTIDE SEQUENCE</scope>
    <source>
        <strain evidence="7">C-27</strain>
    </source>
</reference>
<keyword evidence="6" id="KW-0812">Transmembrane</keyword>
<keyword evidence="6" id="KW-1133">Transmembrane helix</keyword>
<keyword evidence="6" id="KW-0472">Membrane</keyword>
<evidence type="ECO:0000256" key="1">
    <source>
        <dbReference type="ARBA" id="ARBA00022562"/>
    </source>
</evidence>
<evidence type="ECO:0000256" key="2">
    <source>
        <dbReference type="ARBA" id="ARBA00022580"/>
    </source>
</evidence>
<sequence length="363" mass="39970">MERASHPIWTATGPERRLTQDAVELLIEALSDDICSLKPIRSDSRIKIYKGVGLLTPRLAPFTPAPSQLSSIKNYCVSVTLYITRPKALKLSKGQFHILALFGISTAYAFISNVILKPMLPDSTILGASFYDASAIPLPKEVPDPTAELIICDDPLHLDVSMFATPAQPPDQRYDCCVLAPGVWWSYRECSIYYLCMDTTLLALCPSGWRCRSLCGILARLLNHREGCGLCQFEGHVDALNASSEPSNIPPESCLCWAPCLWRKAGQRDLPVEGDHVLFRVLFMDAVDRIRLPGSPRNPKITNNISDVISGIGSDGRQIPANGAGWNLVVLDENITKALICSCFHLRRLCMDSPPSDNISTTD</sequence>
<keyword evidence="5" id="KW-1035">Host cytoplasm</keyword>
<evidence type="ECO:0000256" key="3">
    <source>
        <dbReference type="ARBA" id="ARBA00022844"/>
    </source>
</evidence>
<keyword evidence="1" id="KW-1048">Host nucleus</keyword>
<feature type="transmembrane region" description="Helical" evidence="6">
    <location>
        <begin position="96"/>
        <end position="116"/>
    </location>
</feature>